<accession>A0A812T8A4</accession>
<dbReference type="Proteomes" id="UP000604046">
    <property type="component" value="Unassembled WGS sequence"/>
</dbReference>
<sequence>MEPPKLVLHHVGVSQRGTIMAALSPNDRGEATRFEEYVRTAPFAPFMREVLHVIEEELGLTSYHLRVLPWPGAATDLPAAASGDEPLALFLLTEGARPVCEAAAAAGFLVYVAGTNAVVRFIPAMPNADDLDAPIIYQDASGKHVEVPGLTLRSCLIRGEEPEAIVRCSLDFQGRSCYVVVMAPNSRASLAASKNSEVVRRQSELDDEELATFWRVGAEASESHGGFDEMHLNAGNFQNVAHMHLKVWIDLTKFESLWSGQDVYEKLYAERKRREKPKKGAPAEAAPAEELDEELAAAIALSMEQS</sequence>
<name>A0A812T8A4_9DINO</name>
<dbReference type="InterPro" id="IPR003903">
    <property type="entry name" value="UIM_dom"/>
</dbReference>
<reference evidence="2" key="1">
    <citation type="submission" date="2021-02" db="EMBL/GenBank/DDBJ databases">
        <authorList>
            <person name="Dougan E. K."/>
            <person name="Rhodes N."/>
            <person name="Thang M."/>
            <person name="Chan C."/>
        </authorList>
    </citation>
    <scope>NUCLEOTIDE SEQUENCE</scope>
</reference>
<dbReference type="EMBL" id="CAJNDS010002552">
    <property type="protein sequence ID" value="CAE7524043.1"/>
    <property type="molecule type" value="Genomic_DNA"/>
</dbReference>
<organism evidence="2 3">
    <name type="scientific">Symbiodinium natans</name>
    <dbReference type="NCBI Taxonomy" id="878477"/>
    <lineage>
        <taxon>Eukaryota</taxon>
        <taxon>Sar</taxon>
        <taxon>Alveolata</taxon>
        <taxon>Dinophyceae</taxon>
        <taxon>Suessiales</taxon>
        <taxon>Symbiodiniaceae</taxon>
        <taxon>Symbiodinium</taxon>
    </lineage>
</organism>
<keyword evidence="3" id="KW-1185">Reference proteome</keyword>
<dbReference type="AlphaFoldDB" id="A0A812T8A4"/>
<protein>
    <submittedName>
        <fullName evidence="2">Uncharacterized protein</fullName>
    </submittedName>
</protein>
<gene>
    <name evidence="2" type="ORF">SNAT2548_LOCUS29334</name>
</gene>
<evidence type="ECO:0000256" key="1">
    <source>
        <dbReference type="SAM" id="MobiDB-lite"/>
    </source>
</evidence>
<evidence type="ECO:0000313" key="3">
    <source>
        <dbReference type="Proteomes" id="UP000604046"/>
    </source>
</evidence>
<feature type="region of interest" description="Disordered" evidence="1">
    <location>
        <begin position="270"/>
        <end position="291"/>
    </location>
</feature>
<evidence type="ECO:0000313" key="2">
    <source>
        <dbReference type="EMBL" id="CAE7524043.1"/>
    </source>
</evidence>
<dbReference type="OrthoDB" id="9973008at2759"/>
<comment type="caution">
    <text evidence="2">The sequence shown here is derived from an EMBL/GenBank/DDBJ whole genome shotgun (WGS) entry which is preliminary data.</text>
</comment>
<dbReference type="PROSITE" id="PS50330">
    <property type="entry name" value="UIM"/>
    <property type="match status" value="1"/>
</dbReference>
<proteinExistence type="predicted"/>